<dbReference type="KEGG" id="cfem:HCR03_04675"/>
<reference evidence="1 2" key="1">
    <citation type="submission" date="2020-08" db="EMBL/GenBank/DDBJ databases">
        <title>The isolate Caproiciproducens sp. 7D4C2 produces n-caproate at mildly acidic conditions from hexoses: genome and rBOX comparison with related strains and chain-elongating bacteria.</title>
        <authorList>
            <person name="Esquivel-Elizondo S."/>
            <person name="Bagci C."/>
            <person name="Temovska M."/>
            <person name="Jeon B.S."/>
            <person name="Bessarab I."/>
            <person name="Williams R.B.H."/>
            <person name="Huson D.H."/>
            <person name="Angenent L.T."/>
        </authorList>
    </citation>
    <scope>NUCLEOTIDE SEQUENCE [LARGE SCALE GENOMIC DNA]</scope>
    <source>
        <strain evidence="1 2">7D4C2</strain>
    </source>
</reference>
<organism evidence="1 2">
    <name type="scientific">Caproicibacter fermentans</name>
    <dbReference type="NCBI Taxonomy" id="2576756"/>
    <lineage>
        <taxon>Bacteria</taxon>
        <taxon>Bacillati</taxon>
        <taxon>Bacillota</taxon>
        <taxon>Clostridia</taxon>
        <taxon>Eubacteriales</taxon>
        <taxon>Acutalibacteraceae</taxon>
        <taxon>Caproicibacter</taxon>
    </lineage>
</organism>
<dbReference type="EMBL" id="CP060286">
    <property type="protein sequence ID" value="QNK41562.1"/>
    <property type="molecule type" value="Genomic_DNA"/>
</dbReference>
<evidence type="ECO:0000313" key="1">
    <source>
        <dbReference type="EMBL" id="QNK41562.1"/>
    </source>
</evidence>
<dbReference type="Proteomes" id="UP000515909">
    <property type="component" value="Chromosome"/>
</dbReference>
<dbReference type="RefSeq" id="WP_187036887.1">
    <property type="nucleotide sequence ID" value="NZ_CP060286.1"/>
</dbReference>
<dbReference type="AlphaFoldDB" id="A0A7G8TD71"/>
<gene>
    <name evidence="1" type="ORF">HCR03_04675</name>
</gene>
<accession>A0A7G8TD71</accession>
<protein>
    <submittedName>
        <fullName evidence="1">Uncharacterized protein</fullName>
    </submittedName>
</protein>
<sequence>MGRNRKNKIFHAGQAETSIDAMEGLEAAGVGLREKLQENKMKDESINMTFYLLLISATGYDKSGGFLLPPQRKTALFFSALGTPFYDITQVTYEIF</sequence>
<proteinExistence type="predicted"/>
<name>A0A7G8TD71_9FIRM</name>
<evidence type="ECO:0000313" key="2">
    <source>
        <dbReference type="Proteomes" id="UP000515909"/>
    </source>
</evidence>